<dbReference type="Proteomes" id="UP000188627">
    <property type="component" value="Unassembled WGS sequence"/>
</dbReference>
<sequence>MSRWLVRLTFIALISTFSLVGLVAAALFTPVGLQLGLWGAQKALPALSVDEADGSLLTGFVLQGVRYDDAQLQLNAEQLKLVIKGKCLLTPALCINQLAAEGVTLDIHLLAREEDASSQDVSTPAIQAPLPIHINAFAFKDVAIQVAEQSVSWHQLQGGVHFVGDTLTLSPTDWQQLVVSLPSDTEPQDDTDQAVGKPDGAVASPSWHYPGLELPTVALPLAIEVEQLRLQDTRIEAGTVQTLSALSLAGSVRGSAVTIDSFSVTAPQGTASLAGDITLKGEYPLTLQAQLTNNLAPLQDQALSLSASGSLAALKLSANARGPVTATLEGEANLLAANLPFAVQLDSKALAWPLTGDTIAALRELHFHADGDLSDYQLGLHTDVDGPDVPATQLDLAGRGSPTALTLSQLEANTLGGKVAGRASVDWSSIPFWQAELGFANIQPQQQWPEITGDLTGAISHRGRLTAQGGWEVSVPTLVVHGELQKLPLAVAGALNAHDRDGDGQPSVSTPGLTLSHGPNQVTAQGQVRDEWQMGLSVDIADLSQSLPMLTGVIRGDAKLSGPFAQPTAKLAIHAKQLRWQDVRINQLTVDGDLTVKDRLSGDLTVSVLGGRYQTARLDNLDLTVRGDEAAHQLDLRWQGAPASGALRIEGALTRETGWKGRLLDTSVNVDDLGDIVQQSAASIAFSFADMQTEVGEHCWQWQATSLCLSQPATIGEQGDVVAKVEGFEAAQIAAFLPPEWQLNTRANAAVHARWQPDASPDVQASIDIADGNLRQQADTPLVIGWQHANLNARWHQDALQGALALTLSEGGTLASAFTLNDLLASTRTIDGNVHVNAVQLAKLEPLLGGDKQADVHGEVNANLSVKGPTTLPQVFGELDISALRVKGLSSPVDVNDGQVTVNLDGQQGQLTGQLITPDGTLRLKGEGRWPTVRDWLFNLNVAGDALRVNVPPMVRLDVAPDLTVSATPEQVAIRGDIEVPWGRIEVEHLPESAVTVSDDTVILNQNYEPEDAEQKDAVPFNLVTDVRLVLGDEVRLAAFGLKSRLAGELNIKNNRKGALIVGNVSLLEGTYRSFGQDLIIRKGEILFNGPADQPYLQVEAIRNPERTEGDVVAGIRLTGPADEPVATVFMDPAGSQANALSYLLRGRALDAGAGDANMTSMLIGLGLAQSGKLVGEIGQAFGVEDLTLDTSGAGDEQKVEVSGYILPDLEVKYGVGIFDAIGVFTVRYRLMQDLYLEAVSGVDRAVDLLYQFEIK</sequence>
<dbReference type="InterPro" id="IPR007452">
    <property type="entry name" value="TamB_C"/>
</dbReference>
<dbReference type="PANTHER" id="PTHR36985:SF1">
    <property type="entry name" value="TRANSLOCATION AND ASSEMBLY MODULE SUBUNIT TAMB"/>
    <property type="match status" value="1"/>
</dbReference>
<keyword evidence="8" id="KW-1185">Reference proteome</keyword>
<accession>A0ABX3KHG3</accession>
<comment type="subcellular location">
    <subcellularLocation>
        <location evidence="1">Membrane</location>
        <topology evidence="1">Single-pass membrane protein</topology>
    </subcellularLocation>
</comment>
<evidence type="ECO:0000256" key="4">
    <source>
        <dbReference type="ARBA" id="ARBA00023136"/>
    </source>
</evidence>
<keyword evidence="3" id="KW-1133">Transmembrane helix</keyword>
<evidence type="ECO:0000313" key="7">
    <source>
        <dbReference type="EMBL" id="OOE88366.1"/>
    </source>
</evidence>
<keyword evidence="4" id="KW-0472">Membrane</keyword>
<organism evidence="7 8">
    <name type="scientific">Salinivibrio sharmensis</name>
    <dbReference type="NCBI Taxonomy" id="390883"/>
    <lineage>
        <taxon>Bacteria</taxon>
        <taxon>Pseudomonadati</taxon>
        <taxon>Pseudomonadota</taxon>
        <taxon>Gammaproteobacteria</taxon>
        <taxon>Vibrionales</taxon>
        <taxon>Vibrionaceae</taxon>
        <taxon>Salinivibrio</taxon>
    </lineage>
</organism>
<dbReference type="EMBL" id="MUFC01000007">
    <property type="protein sequence ID" value="OOE88366.1"/>
    <property type="molecule type" value="Genomic_DNA"/>
</dbReference>
<evidence type="ECO:0000256" key="5">
    <source>
        <dbReference type="SAM" id="MobiDB-lite"/>
    </source>
</evidence>
<name>A0ABX3KHG3_9GAMM</name>
<feature type="region of interest" description="Disordered" evidence="5">
    <location>
        <begin position="499"/>
        <end position="519"/>
    </location>
</feature>
<dbReference type="PANTHER" id="PTHR36985">
    <property type="entry name" value="TRANSLOCATION AND ASSEMBLY MODULE SUBUNIT TAMB"/>
    <property type="match status" value="1"/>
</dbReference>
<feature type="domain" description="Translocation and assembly module TamB C-terminal" evidence="6">
    <location>
        <begin position="917"/>
        <end position="1254"/>
    </location>
</feature>
<evidence type="ECO:0000256" key="3">
    <source>
        <dbReference type="ARBA" id="ARBA00022989"/>
    </source>
</evidence>
<dbReference type="Pfam" id="PF04357">
    <property type="entry name" value="TamB"/>
    <property type="match status" value="1"/>
</dbReference>
<protein>
    <recommendedName>
        <fullName evidence="6">Translocation and assembly module TamB C-terminal domain-containing protein</fullName>
    </recommendedName>
</protein>
<evidence type="ECO:0000256" key="1">
    <source>
        <dbReference type="ARBA" id="ARBA00004167"/>
    </source>
</evidence>
<proteinExistence type="predicted"/>
<evidence type="ECO:0000256" key="2">
    <source>
        <dbReference type="ARBA" id="ARBA00022692"/>
    </source>
</evidence>
<evidence type="ECO:0000259" key="6">
    <source>
        <dbReference type="Pfam" id="PF04357"/>
    </source>
</evidence>
<keyword evidence="2" id="KW-0812">Transmembrane</keyword>
<feature type="compositionally biased region" description="Polar residues" evidence="5">
    <location>
        <begin position="506"/>
        <end position="519"/>
    </location>
</feature>
<gene>
    <name evidence="7" type="ORF">BZG74_08765</name>
</gene>
<comment type="caution">
    <text evidence="7">The sequence shown here is derived from an EMBL/GenBank/DDBJ whole genome shotgun (WGS) entry which is preliminary data.</text>
</comment>
<evidence type="ECO:0000313" key="8">
    <source>
        <dbReference type="Proteomes" id="UP000188627"/>
    </source>
</evidence>
<reference evidence="8" key="1">
    <citation type="submission" date="2017-01" db="EMBL/GenBank/DDBJ databases">
        <title>Draft genome of the species Salinivibrio sharmensis.</title>
        <authorList>
            <person name="Lopez-Hermoso C."/>
            <person name="De La Haba R."/>
            <person name="Sanchez-Porro C."/>
            <person name="Ventosa A."/>
        </authorList>
    </citation>
    <scope>NUCLEOTIDE SEQUENCE [LARGE SCALE GENOMIC DNA]</scope>
    <source>
        <strain evidence="8">CBH463</strain>
    </source>
</reference>
<dbReference type="RefSeq" id="WP_077772244.1">
    <property type="nucleotide sequence ID" value="NZ_MUFC01000007.1"/>
</dbReference>